<dbReference type="InterPro" id="IPR029068">
    <property type="entry name" value="Glyas_Bleomycin-R_OHBP_Dase"/>
</dbReference>
<dbReference type="EMBL" id="PTJC01000005">
    <property type="protein sequence ID" value="PPK88052.1"/>
    <property type="molecule type" value="Genomic_DNA"/>
</dbReference>
<protein>
    <recommendedName>
        <fullName evidence="3">Catechol 2,3-dioxygenase-like lactoylglutathione lyase family enzyme</fullName>
    </recommendedName>
</protein>
<evidence type="ECO:0000313" key="2">
    <source>
        <dbReference type="Proteomes" id="UP000237662"/>
    </source>
</evidence>
<dbReference type="OrthoDB" id="674527at2"/>
<comment type="caution">
    <text evidence="1">The sequence shown here is derived from an EMBL/GenBank/DDBJ whole genome shotgun (WGS) entry which is preliminary data.</text>
</comment>
<evidence type="ECO:0000313" key="1">
    <source>
        <dbReference type="EMBL" id="PPK88052.1"/>
    </source>
</evidence>
<dbReference type="Gene3D" id="3.10.180.10">
    <property type="entry name" value="2,3-Dihydroxybiphenyl 1,2-Dioxygenase, domain 1"/>
    <property type="match status" value="1"/>
</dbReference>
<organism evidence="1 2">
    <name type="scientific">Neolewinella xylanilytica</name>
    <dbReference type="NCBI Taxonomy" id="1514080"/>
    <lineage>
        <taxon>Bacteria</taxon>
        <taxon>Pseudomonadati</taxon>
        <taxon>Bacteroidota</taxon>
        <taxon>Saprospiria</taxon>
        <taxon>Saprospirales</taxon>
        <taxon>Lewinellaceae</taxon>
        <taxon>Neolewinella</taxon>
    </lineage>
</organism>
<name>A0A2S6I9A1_9BACT</name>
<gene>
    <name evidence="1" type="ORF">CLV84_1015</name>
</gene>
<keyword evidence="2" id="KW-1185">Reference proteome</keyword>
<accession>A0A2S6I9A1</accession>
<dbReference type="SUPFAM" id="SSF54593">
    <property type="entry name" value="Glyoxalase/Bleomycin resistance protein/Dihydroxybiphenyl dioxygenase"/>
    <property type="match status" value="1"/>
</dbReference>
<dbReference type="RefSeq" id="WP_104418624.1">
    <property type="nucleotide sequence ID" value="NZ_PTJC01000005.1"/>
</dbReference>
<dbReference type="AlphaFoldDB" id="A0A2S6I9A1"/>
<evidence type="ECO:0008006" key="3">
    <source>
        <dbReference type="Google" id="ProtNLM"/>
    </source>
</evidence>
<dbReference type="Proteomes" id="UP000237662">
    <property type="component" value="Unassembled WGS sequence"/>
</dbReference>
<reference evidence="1 2" key="1">
    <citation type="submission" date="2018-02" db="EMBL/GenBank/DDBJ databases">
        <title>Genomic Encyclopedia of Archaeal and Bacterial Type Strains, Phase II (KMG-II): from individual species to whole genera.</title>
        <authorList>
            <person name="Goeker M."/>
        </authorList>
    </citation>
    <scope>NUCLEOTIDE SEQUENCE [LARGE SCALE GENOMIC DNA]</scope>
    <source>
        <strain evidence="1 2">DSM 29526</strain>
    </source>
</reference>
<sequence length="123" mass="14855">MQCISKSIRTFIGARDYGESRRFYARLGFEEVIIDRKMSYFKVRGSLGFYLQDYYEKSWVENTMLLLEVENFDNCYRELMALDLPKDYPGVRFSEVRREDWGRELHMHDPAGVLWHFAEFRTN</sequence>
<proteinExistence type="predicted"/>